<dbReference type="NCBIfam" id="TIGR00426">
    <property type="entry name" value="competence protein ComEA helix-hairpin-helix repeat region"/>
    <property type="match status" value="1"/>
</dbReference>
<dbReference type="Pfam" id="PF12836">
    <property type="entry name" value="HHH_3"/>
    <property type="match status" value="1"/>
</dbReference>
<dbReference type="PANTHER" id="PTHR21180">
    <property type="entry name" value="ENDONUCLEASE/EXONUCLEASE/PHOSPHATASE FAMILY DOMAIN-CONTAINING PROTEIN 1"/>
    <property type="match status" value="1"/>
</dbReference>
<dbReference type="AlphaFoldDB" id="A0A4R2S0D0"/>
<feature type="domain" description="Helix-hairpin-helix DNA-binding motif class 1" evidence="3">
    <location>
        <begin position="159"/>
        <end position="178"/>
    </location>
</feature>
<comment type="caution">
    <text evidence="4">The sequence shown here is derived from an EMBL/GenBank/DDBJ whole genome shotgun (WGS) entry which is preliminary data.</text>
</comment>
<dbReference type="GO" id="GO:0015627">
    <property type="term" value="C:type II protein secretion system complex"/>
    <property type="evidence" value="ECO:0007669"/>
    <property type="project" value="TreeGrafter"/>
</dbReference>
<dbReference type="SMART" id="SM00278">
    <property type="entry name" value="HhH1"/>
    <property type="match status" value="2"/>
</dbReference>
<evidence type="ECO:0000256" key="2">
    <source>
        <dbReference type="SAM" id="Phobius"/>
    </source>
</evidence>
<proteinExistence type="predicted"/>
<feature type="transmembrane region" description="Helical" evidence="2">
    <location>
        <begin position="12"/>
        <end position="29"/>
    </location>
</feature>
<dbReference type="InterPro" id="IPR019554">
    <property type="entry name" value="Soluble_ligand-bd"/>
</dbReference>
<dbReference type="InterPro" id="IPR051675">
    <property type="entry name" value="Endo/Exo/Phosphatase_dom_1"/>
</dbReference>
<keyword evidence="2" id="KW-0472">Membrane</keyword>
<reference evidence="4 5" key="1">
    <citation type="submission" date="2019-03" db="EMBL/GenBank/DDBJ databases">
        <title>Genomic Encyclopedia of Type Strains, Phase IV (KMG-IV): sequencing the most valuable type-strain genomes for metagenomic binning, comparative biology and taxonomic classification.</title>
        <authorList>
            <person name="Goeker M."/>
        </authorList>
    </citation>
    <scope>NUCLEOTIDE SEQUENCE [LARGE SCALE GENOMIC DNA]</scope>
    <source>
        <strain evidence="4 5">DSM 46831</strain>
    </source>
</reference>
<dbReference type="InterPro" id="IPR003583">
    <property type="entry name" value="Hlx-hairpin-Hlx_DNA-bd_motif"/>
</dbReference>
<dbReference type="Gene3D" id="3.10.560.10">
    <property type="entry name" value="Outer membrane lipoprotein wza domain like"/>
    <property type="match status" value="1"/>
</dbReference>
<dbReference type="GO" id="GO:0015628">
    <property type="term" value="P:protein secretion by the type II secretion system"/>
    <property type="evidence" value="ECO:0007669"/>
    <property type="project" value="TreeGrafter"/>
</dbReference>
<keyword evidence="2" id="KW-0812">Transmembrane</keyword>
<keyword evidence="5" id="KW-1185">Reference proteome</keyword>
<name>A0A4R2S0D0_9BACL</name>
<dbReference type="PANTHER" id="PTHR21180:SF32">
    <property type="entry name" value="ENDONUCLEASE_EXONUCLEASE_PHOSPHATASE FAMILY DOMAIN-CONTAINING PROTEIN 1"/>
    <property type="match status" value="1"/>
</dbReference>
<dbReference type="SUPFAM" id="SSF47781">
    <property type="entry name" value="RuvA domain 2-like"/>
    <property type="match status" value="1"/>
</dbReference>
<organism evidence="4 5">
    <name type="scientific">Baia soyae</name>
    <dbReference type="NCBI Taxonomy" id="1544746"/>
    <lineage>
        <taxon>Bacteria</taxon>
        <taxon>Bacillati</taxon>
        <taxon>Bacillota</taxon>
        <taxon>Bacilli</taxon>
        <taxon>Bacillales</taxon>
        <taxon>Thermoactinomycetaceae</taxon>
        <taxon>Baia</taxon>
    </lineage>
</organism>
<dbReference type="InterPro" id="IPR004509">
    <property type="entry name" value="Competence_ComEA_HhH"/>
</dbReference>
<evidence type="ECO:0000313" key="5">
    <source>
        <dbReference type="Proteomes" id="UP000294746"/>
    </source>
</evidence>
<dbReference type="RefSeq" id="WP_131848372.1">
    <property type="nucleotide sequence ID" value="NZ_SLXV01000010.1"/>
</dbReference>
<evidence type="ECO:0000256" key="1">
    <source>
        <dbReference type="SAM" id="MobiDB-lite"/>
    </source>
</evidence>
<dbReference type="EMBL" id="SLXV01000010">
    <property type="protein sequence ID" value="TCP69297.1"/>
    <property type="molecule type" value="Genomic_DNA"/>
</dbReference>
<keyword evidence="2" id="KW-1133">Transmembrane helix</keyword>
<feature type="domain" description="Helix-hairpin-helix DNA-binding motif class 1" evidence="3">
    <location>
        <begin position="189"/>
        <end position="208"/>
    </location>
</feature>
<evidence type="ECO:0000313" key="4">
    <source>
        <dbReference type="EMBL" id="TCP69297.1"/>
    </source>
</evidence>
<dbReference type="GO" id="GO:0006281">
    <property type="term" value="P:DNA repair"/>
    <property type="evidence" value="ECO:0007669"/>
    <property type="project" value="InterPro"/>
</dbReference>
<gene>
    <name evidence="4" type="ORF">EDD57_11020</name>
</gene>
<dbReference type="OrthoDB" id="9790239at2"/>
<protein>
    <submittedName>
        <fullName evidence="4">Competence protein ComEA</fullName>
    </submittedName>
</protein>
<dbReference type="Pfam" id="PF10531">
    <property type="entry name" value="SLBB"/>
    <property type="match status" value="1"/>
</dbReference>
<dbReference type="InterPro" id="IPR010994">
    <property type="entry name" value="RuvA_2-like"/>
</dbReference>
<evidence type="ECO:0000259" key="3">
    <source>
        <dbReference type="SMART" id="SM00278"/>
    </source>
</evidence>
<accession>A0A4R2S0D0</accession>
<dbReference type="GO" id="GO:0003677">
    <property type="term" value="F:DNA binding"/>
    <property type="evidence" value="ECO:0007669"/>
    <property type="project" value="InterPro"/>
</dbReference>
<feature type="region of interest" description="Disordered" evidence="1">
    <location>
        <begin position="132"/>
        <end position="151"/>
    </location>
</feature>
<sequence length="212" mass="22926">MLSRWTDREKKLVVALSVAVLCLLSVLLFKGEGWFSAGGPQVKNAENPQNWMDQNEKMALVPPNREGVQLLVVDVKGAVKKPGIYQFKKATRLYEVIETAGGSTEDADLKKLNLAQEIADGSVLYIPRKGEEGQPLVGQTDPSSKNGTGKIAINSASSKELEDLPGVGAAKAEAIIQYREKNGPFKRAADIAKVPGIGEKLLARFKDKITVP</sequence>
<dbReference type="Proteomes" id="UP000294746">
    <property type="component" value="Unassembled WGS sequence"/>
</dbReference>
<dbReference type="Gene3D" id="1.10.150.280">
    <property type="entry name" value="AF1531-like domain"/>
    <property type="match status" value="1"/>
</dbReference>